<evidence type="ECO:0000256" key="1">
    <source>
        <dbReference type="ARBA" id="ARBA00004173"/>
    </source>
</evidence>
<reference evidence="12" key="1">
    <citation type="submission" date="2014-09" db="EMBL/GenBank/DDBJ databases">
        <title>Genome sequence of the luminous mushroom Mycena chlorophos for searching fungal bioluminescence genes.</title>
        <authorList>
            <person name="Tanaka Y."/>
            <person name="Kasuga D."/>
            <person name="Oba Y."/>
            <person name="Hase S."/>
            <person name="Sato K."/>
            <person name="Oba Y."/>
            <person name="Sakakibara Y."/>
        </authorList>
    </citation>
    <scope>NUCLEOTIDE SEQUENCE</scope>
</reference>
<evidence type="ECO:0000256" key="3">
    <source>
        <dbReference type="ARBA" id="ARBA00022741"/>
    </source>
</evidence>
<dbReference type="InterPro" id="IPR001650">
    <property type="entry name" value="Helicase_C-like"/>
</dbReference>
<evidence type="ECO:0000256" key="5">
    <source>
        <dbReference type="ARBA" id="ARBA00022806"/>
    </source>
</evidence>
<dbReference type="CDD" id="cd18805">
    <property type="entry name" value="SF2_C_suv3"/>
    <property type="match status" value="1"/>
</dbReference>
<dbReference type="EMBL" id="DF848044">
    <property type="protein sequence ID" value="GAT52981.1"/>
    <property type="molecule type" value="Genomic_DNA"/>
</dbReference>
<dbReference type="Gene3D" id="1.20.58.1080">
    <property type="match status" value="1"/>
</dbReference>
<keyword evidence="5 12" id="KW-0347">Helicase</keyword>
<evidence type="ECO:0000256" key="8">
    <source>
        <dbReference type="ARBA" id="ARBA00023128"/>
    </source>
</evidence>
<keyword evidence="4" id="KW-0378">Hydrolase</keyword>
<organism evidence="12 13">
    <name type="scientific">Mycena chlorophos</name>
    <name type="common">Agaric fungus</name>
    <name type="synonym">Agaricus chlorophos</name>
    <dbReference type="NCBI Taxonomy" id="658473"/>
    <lineage>
        <taxon>Eukaryota</taxon>
        <taxon>Fungi</taxon>
        <taxon>Dikarya</taxon>
        <taxon>Basidiomycota</taxon>
        <taxon>Agaricomycotina</taxon>
        <taxon>Agaricomycetes</taxon>
        <taxon>Agaricomycetidae</taxon>
        <taxon>Agaricales</taxon>
        <taxon>Marasmiineae</taxon>
        <taxon>Mycenaceae</taxon>
        <taxon>Mycena</taxon>
    </lineage>
</organism>
<dbReference type="Gene3D" id="1.20.272.40">
    <property type="match status" value="1"/>
</dbReference>
<dbReference type="PROSITE" id="PS51194">
    <property type="entry name" value="HELICASE_CTER"/>
    <property type="match status" value="1"/>
</dbReference>
<keyword evidence="3" id="KW-0547">Nucleotide-binding</keyword>
<keyword evidence="6" id="KW-0067">ATP-binding</keyword>
<dbReference type="CDD" id="cd17913">
    <property type="entry name" value="DEXQc_Suv3"/>
    <property type="match status" value="1"/>
</dbReference>
<name>A0ABQ0LPM8_MYCCL</name>
<dbReference type="Pfam" id="PF22527">
    <property type="entry name" value="DEXQc_Suv3"/>
    <property type="match status" value="1"/>
</dbReference>
<dbReference type="Pfam" id="PF00271">
    <property type="entry name" value="Helicase_C"/>
    <property type="match status" value="1"/>
</dbReference>
<comment type="catalytic activity">
    <reaction evidence="9">
        <text>ATP + H2O = ADP + phosphate + H(+)</text>
        <dbReference type="Rhea" id="RHEA:13065"/>
        <dbReference type="ChEBI" id="CHEBI:15377"/>
        <dbReference type="ChEBI" id="CHEBI:15378"/>
        <dbReference type="ChEBI" id="CHEBI:30616"/>
        <dbReference type="ChEBI" id="CHEBI:43474"/>
        <dbReference type="ChEBI" id="CHEBI:456216"/>
        <dbReference type="EC" id="3.6.4.13"/>
    </reaction>
</comment>
<dbReference type="InterPro" id="IPR027417">
    <property type="entry name" value="P-loop_NTPase"/>
</dbReference>
<dbReference type="PANTHER" id="PTHR12131">
    <property type="entry name" value="ATP-DEPENDENT RNA AND DNA HELICASE"/>
    <property type="match status" value="1"/>
</dbReference>
<evidence type="ECO:0000256" key="9">
    <source>
        <dbReference type="ARBA" id="ARBA00047984"/>
    </source>
</evidence>
<dbReference type="InterPro" id="IPR050699">
    <property type="entry name" value="RNA-DNA_Helicase"/>
</dbReference>
<sequence>MRGVLLRAASRYPSVLLRTPSLGLRFRSGGAQKSRKRADAKPEPPRPPKRLSPSRTAYYARQTRTPELTPPLIPQFKSHEDTLSRFRELGPQWAKTSAARERLVSFGVSLDDARKLLSAYAAEIEGQFFDDPLVLAQYPVFKLGGADHLDAEVVHSQTFFKWIKTRAASQLGPSLQDAIALLTKISEAVTQKHVAEGFERARSIRRTFIMHVGPTNSGKTYHALRALAGAKSGIYCGPLRLLAHEIWERLNLGQVAPLWATPEQIAEAAKIKSSVDHPFARECNMLTGEEIKVVKEGAPLSSCTIEMLALARYRDVAVIDEIQMIADPARGSAWTLAVMGLFAKEIHLCGEDTAVPLIQKLVEETGDELIIRRYERLTPLIVEEESLDGDTSRLQQGDAIVTFNRTSIFALKAKIERETPMKCATIYGNLPPEIRSQQAALFNAGNTGYDVLIGSDAIGMGLNLKIRRIIFDVVSKYDGSSDRLLSTSQIKQIAGRAGRFGMQNPGDKPGGFVTTLRSEDLPVVRRSLPKPNTPVHYARLPIETGSILLVSALLPKNASTQTIFSAHMYAGELPDNYMPRTIPKLDTMSEFLDTRDLSLASRSLMMEAPFPWREFLVQDAISKLLKLYDDNSFVDLQKFLEDMGFDEKLRDVENAMRTGAKCSGEPFQPSRELRNLEAVHKMIVVYVWLSFRDPIACAEFELAQEIKTRLEKALHWCLEEMTFESGGQAAKGKGKDPMASIEFVQRRKKQLVTERLEERWVQRGMM</sequence>
<evidence type="ECO:0000256" key="7">
    <source>
        <dbReference type="ARBA" id="ARBA00022946"/>
    </source>
</evidence>
<keyword evidence="7" id="KW-0809">Transit peptide</keyword>
<dbReference type="Pfam" id="PF12513">
    <property type="entry name" value="SUV3_C"/>
    <property type="match status" value="1"/>
</dbReference>
<keyword evidence="8" id="KW-0496">Mitochondrion</keyword>
<gene>
    <name evidence="12" type="ORF">MCHLO_09987</name>
</gene>
<evidence type="ECO:0000256" key="4">
    <source>
        <dbReference type="ARBA" id="ARBA00022801"/>
    </source>
</evidence>
<dbReference type="EC" id="3.6.4.13" evidence="2"/>
<dbReference type="SUPFAM" id="SSF52540">
    <property type="entry name" value="P-loop containing nucleoside triphosphate hydrolases"/>
    <property type="match status" value="1"/>
</dbReference>
<dbReference type="Proteomes" id="UP000815677">
    <property type="component" value="Unassembled WGS sequence"/>
</dbReference>
<feature type="region of interest" description="Disordered" evidence="10">
    <location>
        <begin position="26"/>
        <end position="56"/>
    </location>
</feature>
<feature type="compositionally biased region" description="Basic and acidic residues" evidence="10">
    <location>
        <begin position="37"/>
        <end position="46"/>
    </location>
</feature>
<dbReference type="SMART" id="SM00490">
    <property type="entry name" value="HELICc"/>
    <property type="match status" value="1"/>
</dbReference>
<keyword evidence="13" id="KW-1185">Reference proteome</keyword>
<evidence type="ECO:0000256" key="2">
    <source>
        <dbReference type="ARBA" id="ARBA00012552"/>
    </source>
</evidence>
<feature type="domain" description="Helicase C-terminal" evidence="11">
    <location>
        <begin position="376"/>
        <end position="548"/>
    </location>
</feature>
<dbReference type="InterPro" id="IPR044774">
    <property type="entry name" value="Suv3_DEXQc"/>
</dbReference>
<evidence type="ECO:0000256" key="6">
    <source>
        <dbReference type="ARBA" id="ARBA00022840"/>
    </source>
</evidence>
<dbReference type="Gene3D" id="3.40.50.300">
    <property type="entry name" value="P-loop containing nucleotide triphosphate hydrolases"/>
    <property type="match status" value="2"/>
</dbReference>
<evidence type="ECO:0000313" key="12">
    <source>
        <dbReference type="EMBL" id="GAT52981.1"/>
    </source>
</evidence>
<evidence type="ECO:0000313" key="13">
    <source>
        <dbReference type="Proteomes" id="UP000815677"/>
    </source>
</evidence>
<evidence type="ECO:0000259" key="11">
    <source>
        <dbReference type="PROSITE" id="PS51194"/>
    </source>
</evidence>
<comment type="subcellular location">
    <subcellularLocation>
        <location evidence="1">Mitochondrion</location>
    </subcellularLocation>
</comment>
<protein>
    <recommendedName>
        <fullName evidence="2">RNA helicase</fullName>
        <ecNumber evidence="2">3.6.4.13</ecNumber>
    </recommendedName>
</protein>
<accession>A0ABQ0LPM8</accession>
<dbReference type="InterPro" id="IPR022192">
    <property type="entry name" value="SUV3_C"/>
</dbReference>
<proteinExistence type="predicted"/>
<dbReference type="InterPro" id="IPR055206">
    <property type="entry name" value="DEXQc_SUV3"/>
</dbReference>
<dbReference type="PANTHER" id="PTHR12131:SF1">
    <property type="entry name" value="ATP-DEPENDENT RNA HELICASE SUPV3L1, MITOCHONDRIAL-RELATED"/>
    <property type="match status" value="1"/>
</dbReference>
<dbReference type="GO" id="GO:0004386">
    <property type="term" value="F:helicase activity"/>
    <property type="evidence" value="ECO:0007669"/>
    <property type="project" value="UniProtKB-KW"/>
</dbReference>
<evidence type="ECO:0000256" key="10">
    <source>
        <dbReference type="SAM" id="MobiDB-lite"/>
    </source>
</evidence>